<dbReference type="InterPro" id="IPR033248">
    <property type="entry name" value="Transketolase_C"/>
</dbReference>
<evidence type="ECO:0000313" key="2">
    <source>
        <dbReference type="EMBL" id="EID80563.1"/>
    </source>
</evidence>
<comment type="caution">
    <text evidence="2">The sequence shown here is derived from an EMBL/GenBank/DDBJ whole genome shotgun (WGS) entry which is preliminary data.</text>
</comment>
<gene>
    <name evidence="2" type="ORF">W59_07554</name>
</gene>
<sequence length="105" mass="11234">RVARRLEKAHIAARVVDMRWLAPLPVHDILREAYATGRVLVVDETRSSGGVAEGVVTALIDEGFTGRLARVASEDSFIPLGDAALEVLLSEDTIEAAAIKLAQVS</sequence>
<accession>I0WVZ7</accession>
<protein>
    <submittedName>
        <fullName evidence="2">Dehydrogenase E1 component subunit beta</fullName>
    </submittedName>
</protein>
<proteinExistence type="predicted"/>
<dbReference type="SUPFAM" id="SSF52922">
    <property type="entry name" value="TK C-terminal domain-like"/>
    <property type="match status" value="1"/>
</dbReference>
<dbReference type="AlphaFoldDB" id="I0WVZ7"/>
<dbReference type="InterPro" id="IPR009014">
    <property type="entry name" value="Transketo_C/PFOR_II"/>
</dbReference>
<dbReference type="PATRIC" id="fig|1165867.3.peg.1533"/>
<name>I0WVZ7_RHOOP</name>
<feature type="domain" description="Transketolase C-terminal" evidence="1">
    <location>
        <begin position="2"/>
        <end position="76"/>
    </location>
</feature>
<dbReference type="Pfam" id="PF02780">
    <property type="entry name" value="Transketolase_C"/>
    <property type="match status" value="1"/>
</dbReference>
<dbReference type="EMBL" id="AJJH01000027">
    <property type="protein sequence ID" value="EID80563.1"/>
    <property type="molecule type" value="Genomic_DNA"/>
</dbReference>
<organism evidence="2 3">
    <name type="scientific">Rhodococcus opacus RKJ300 = JCM 13270</name>
    <dbReference type="NCBI Taxonomy" id="1165867"/>
    <lineage>
        <taxon>Bacteria</taxon>
        <taxon>Bacillati</taxon>
        <taxon>Actinomycetota</taxon>
        <taxon>Actinomycetes</taxon>
        <taxon>Mycobacteriales</taxon>
        <taxon>Nocardiaceae</taxon>
        <taxon>Rhodococcus</taxon>
    </lineage>
</organism>
<feature type="non-terminal residue" evidence="2">
    <location>
        <position position="1"/>
    </location>
</feature>
<dbReference type="RefSeq" id="WP_007296668.1">
    <property type="nucleotide sequence ID" value="NZ_AJJH01000027.1"/>
</dbReference>
<evidence type="ECO:0000313" key="3">
    <source>
        <dbReference type="Proteomes" id="UP000006447"/>
    </source>
</evidence>
<evidence type="ECO:0000259" key="1">
    <source>
        <dbReference type="Pfam" id="PF02780"/>
    </source>
</evidence>
<reference evidence="2 3" key="1">
    <citation type="journal article" date="2012" name="J. Bacteriol.">
        <title>Draft genome sequence of the nitrophenol-degrading actinomycete Rhodococcus imtechensis RKJ300.</title>
        <authorList>
            <person name="Vikram S."/>
            <person name="Kumar S."/>
            <person name="Subramanian S."/>
            <person name="Raghava G.P."/>
        </authorList>
    </citation>
    <scope>NUCLEOTIDE SEQUENCE [LARGE SCALE GENOMIC DNA]</scope>
    <source>
        <strain evidence="2 3">RKJ300</strain>
    </source>
</reference>
<dbReference type="Proteomes" id="UP000006447">
    <property type="component" value="Unassembled WGS sequence"/>
</dbReference>
<dbReference type="Gene3D" id="3.40.50.920">
    <property type="match status" value="1"/>
</dbReference>